<evidence type="ECO:0000256" key="5">
    <source>
        <dbReference type="ARBA" id="ARBA00022842"/>
    </source>
</evidence>
<evidence type="ECO:0000256" key="2">
    <source>
        <dbReference type="ARBA" id="ARBA00007958"/>
    </source>
</evidence>
<dbReference type="InterPro" id="IPR041492">
    <property type="entry name" value="HAD_2"/>
</dbReference>
<dbReference type="SFLD" id="SFLDG01129">
    <property type="entry name" value="C1.5:_HAD__Beta-PGM__Phosphata"/>
    <property type="match status" value="1"/>
</dbReference>
<dbReference type="GeneID" id="72184049"/>
<dbReference type="AlphaFoldDB" id="A0A8U0HW77"/>
<dbReference type="GO" id="GO:0016791">
    <property type="term" value="F:phosphatase activity"/>
    <property type="evidence" value="ECO:0007669"/>
    <property type="project" value="TreeGrafter"/>
</dbReference>
<accession>A0A8U0HW77</accession>
<dbReference type="RefSeq" id="WP_248651004.1">
    <property type="nucleotide sequence ID" value="NZ_CP096659.1"/>
</dbReference>
<dbReference type="SUPFAM" id="SSF56784">
    <property type="entry name" value="HAD-like"/>
    <property type="match status" value="1"/>
</dbReference>
<dbReference type="NCBIfam" id="TIGR01549">
    <property type="entry name" value="HAD-SF-IA-v1"/>
    <property type="match status" value="1"/>
</dbReference>
<dbReference type="InterPro" id="IPR006439">
    <property type="entry name" value="HAD-SF_hydro_IA"/>
</dbReference>
<evidence type="ECO:0000256" key="3">
    <source>
        <dbReference type="ARBA" id="ARBA00022723"/>
    </source>
</evidence>
<reference evidence="6 7" key="1">
    <citation type="submission" date="2022-04" db="EMBL/GenBank/DDBJ databases">
        <title>Diverse halophilic archaea isolated from saline environments.</title>
        <authorList>
            <person name="Cui H.-L."/>
        </authorList>
    </citation>
    <scope>NUCLEOTIDE SEQUENCE [LARGE SCALE GENOMIC DNA]</scope>
    <source>
        <strain evidence="6 7">XZYJT49</strain>
    </source>
</reference>
<dbReference type="InterPro" id="IPR023214">
    <property type="entry name" value="HAD_sf"/>
</dbReference>
<dbReference type="NCBIfam" id="TIGR01509">
    <property type="entry name" value="HAD-SF-IA-v3"/>
    <property type="match status" value="1"/>
</dbReference>
<dbReference type="Pfam" id="PF13419">
    <property type="entry name" value="HAD_2"/>
    <property type="match status" value="1"/>
</dbReference>
<keyword evidence="4 6" id="KW-0378">Hydrolase</keyword>
<name>A0A8U0HW77_9EURY</name>
<evidence type="ECO:0000313" key="7">
    <source>
        <dbReference type="Proteomes" id="UP000830729"/>
    </source>
</evidence>
<evidence type="ECO:0000256" key="4">
    <source>
        <dbReference type="ARBA" id="ARBA00022801"/>
    </source>
</evidence>
<dbReference type="GO" id="GO:0044281">
    <property type="term" value="P:small molecule metabolic process"/>
    <property type="evidence" value="ECO:0007669"/>
    <property type="project" value="UniProtKB-ARBA"/>
</dbReference>
<evidence type="ECO:0000256" key="1">
    <source>
        <dbReference type="ARBA" id="ARBA00001946"/>
    </source>
</evidence>
<dbReference type="Proteomes" id="UP000830729">
    <property type="component" value="Chromosome"/>
</dbReference>
<comment type="similarity">
    <text evidence="2">Belongs to the HAD-like hydrolase superfamily.</text>
</comment>
<dbReference type="KEGG" id="halx:M0R89_02580"/>
<dbReference type="PANTHER" id="PTHR46470">
    <property type="entry name" value="N-ACYLNEURAMINATE-9-PHOSPHATASE"/>
    <property type="match status" value="1"/>
</dbReference>
<keyword evidence="3" id="KW-0479">Metal-binding</keyword>
<dbReference type="Gene3D" id="3.40.50.1000">
    <property type="entry name" value="HAD superfamily/HAD-like"/>
    <property type="match status" value="1"/>
</dbReference>
<dbReference type="SFLD" id="SFLDS00003">
    <property type="entry name" value="Haloacid_Dehalogenase"/>
    <property type="match status" value="1"/>
</dbReference>
<dbReference type="Gene3D" id="1.20.120.710">
    <property type="entry name" value="Haloacid dehalogenase hydrolase-like domain"/>
    <property type="match status" value="1"/>
</dbReference>
<keyword evidence="7" id="KW-1185">Reference proteome</keyword>
<comment type="cofactor">
    <cofactor evidence="1">
        <name>Mg(2+)</name>
        <dbReference type="ChEBI" id="CHEBI:18420"/>
    </cofactor>
</comment>
<dbReference type="InterPro" id="IPR036412">
    <property type="entry name" value="HAD-like_sf"/>
</dbReference>
<dbReference type="GO" id="GO:0046872">
    <property type="term" value="F:metal ion binding"/>
    <property type="evidence" value="ECO:0007669"/>
    <property type="project" value="UniProtKB-KW"/>
</dbReference>
<proteinExistence type="inferred from homology"/>
<dbReference type="PANTHER" id="PTHR46470:SF2">
    <property type="entry name" value="GLYCERALDEHYDE 3-PHOSPHATE PHOSPHATASE"/>
    <property type="match status" value="1"/>
</dbReference>
<keyword evidence="5" id="KW-0460">Magnesium</keyword>
<evidence type="ECO:0000313" key="6">
    <source>
        <dbReference type="EMBL" id="UPV74961.1"/>
    </source>
</evidence>
<gene>
    <name evidence="6" type="ORF">M0R89_02580</name>
</gene>
<dbReference type="EMBL" id="CP096659">
    <property type="protein sequence ID" value="UPV74961.1"/>
    <property type="molecule type" value="Genomic_DNA"/>
</dbReference>
<protein>
    <submittedName>
        <fullName evidence="6">HAD family hydrolase</fullName>
    </submittedName>
</protein>
<sequence>MTLSAVVFDFDYTLTVPDRPRQAVLDDATEEVSAPDLSREEYLEAHSRHLDSPDRVPIFADILPEGDDTDPEELAAAYREKVADSLVSVDGVAGLLADLREEYALGLLTNGPTDAQQSKLDRFDWVDNFDAVVITGDLDAGKPDERAFEAVLADLGVESEDAVYVGDDPEADVEGAKNAGMYAVQVVFDDGPDPHPDADAHVSRDALATELPEVLKTL</sequence>
<organism evidence="6 7">
    <name type="scientific">Halorussus limi</name>
    <dbReference type="NCBI Taxonomy" id="2938695"/>
    <lineage>
        <taxon>Archaea</taxon>
        <taxon>Methanobacteriati</taxon>
        <taxon>Methanobacteriota</taxon>
        <taxon>Stenosarchaea group</taxon>
        <taxon>Halobacteria</taxon>
        <taxon>Halobacteriales</taxon>
        <taxon>Haladaptataceae</taxon>
        <taxon>Halorussus</taxon>
    </lineage>
</organism>
<dbReference type="InterPro" id="IPR051400">
    <property type="entry name" value="HAD-like_hydrolase"/>
</dbReference>